<keyword evidence="1" id="KW-0472">Membrane</keyword>
<dbReference type="InterPro" id="IPR041916">
    <property type="entry name" value="Anti_sigma_zinc_sf"/>
</dbReference>
<accession>A0ABS5E292</accession>
<evidence type="ECO:0000256" key="1">
    <source>
        <dbReference type="SAM" id="Phobius"/>
    </source>
</evidence>
<reference evidence="3 4" key="1">
    <citation type="submission" date="2021-04" db="EMBL/GenBank/DDBJ databases">
        <title>The genome sequence of type strain Ideonella paludis KCTC 32238.</title>
        <authorList>
            <person name="Liu Y."/>
        </authorList>
    </citation>
    <scope>NUCLEOTIDE SEQUENCE [LARGE SCALE GENOMIC DNA]</scope>
    <source>
        <strain evidence="3 4">KCTC 32238</strain>
    </source>
</reference>
<evidence type="ECO:0000313" key="4">
    <source>
        <dbReference type="Proteomes" id="UP000672097"/>
    </source>
</evidence>
<keyword evidence="1" id="KW-0812">Transmembrane</keyword>
<dbReference type="EMBL" id="JAGQDG010000008">
    <property type="protein sequence ID" value="MBQ0937539.1"/>
    <property type="molecule type" value="Genomic_DNA"/>
</dbReference>
<proteinExistence type="predicted"/>
<evidence type="ECO:0000313" key="3">
    <source>
        <dbReference type="EMBL" id="MBQ0937539.1"/>
    </source>
</evidence>
<feature type="domain" description="Putative zinc-finger" evidence="2">
    <location>
        <begin position="9"/>
        <end position="41"/>
    </location>
</feature>
<keyword evidence="4" id="KW-1185">Reference proteome</keyword>
<keyword evidence="1" id="KW-1133">Transmembrane helix</keyword>
<organism evidence="3 4">
    <name type="scientific">Ideonella paludis</name>
    <dbReference type="NCBI Taxonomy" id="1233411"/>
    <lineage>
        <taxon>Bacteria</taxon>
        <taxon>Pseudomonadati</taxon>
        <taxon>Pseudomonadota</taxon>
        <taxon>Betaproteobacteria</taxon>
        <taxon>Burkholderiales</taxon>
        <taxon>Sphaerotilaceae</taxon>
        <taxon>Ideonella</taxon>
    </lineage>
</organism>
<dbReference type="Pfam" id="PF13490">
    <property type="entry name" value="zf-HC2"/>
    <property type="match status" value="1"/>
</dbReference>
<protein>
    <submittedName>
        <fullName evidence="3">Zf-HC2 domain-containing protein</fullName>
    </submittedName>
</protein>
<evidence type="ECO:0000259" key="2">
    <source>
        <dbReference type="Pfam" id="PF13490"/>
    </source>
</evidence>
<gene>
    <name evidence="3" type="ORF">KAK11_19590</name>
</gene>
<feature type="transmembrane region" description="Helical" evidence="1">
    <location>
        <begin position="98"/>
        <end position="118"/>
    </location>
</feature>
<dbReference type="InterPro" id="IPR027383">
    <property type="entry name" value="Znf_put"/>
</dbReference>
<comment type="caution">
    <text evidence="3">The sequence shown here is derived from an EMBL/GenBank/DDBJ whole genome shotgun (WGS) entry which is preliminary data.</text>
</comment>
<sequence length="214" mass="23089">MQQQDTHAQVWAQIPWLVNGRASPAQREQAEQHLQSCPDCQAELDRQQALAHALNTTPSRLSVDVDKGWMALSARLPAQAVKPQASENAGVSRRWVRWLGSLVAIEALAVAALAVVIIKPTVHRGPDEGFVTLSSPIAVSKAVRWRVLPDPTQSLAQWQANLAAHQLQVVGSPSSAGVWNLGWAGPQAPDVEAVAQALRASPGVRFVEVMPHVQ</sequence>
<name>A0ABS5E292_9BURK</name>
<dbReference type="Proteomes" id="UP000672097">
    <property type="component" value="Unassembled WGS sequence"/>
</dbReference>
<dbReference type="RefSeq" id="WP_210811113.1">
    <property type="nucleotide sequence ID" value="NZ_JAGQDG010000008.1"/>
</dbReference>
<dbReference type="Gene3D" id="1.10.10.1320">
    <property type="entry name" value="Anti-sigma factor, zinc-finger domain"/>
    <property type="match status" value="1"/>
</dbReference>